<name>A0A8S5TKF6_9CAUD</name>
<evidence type="ECO:0000313" key="1">
    <source>
        <dbReference type="EMBL" id="DAF63782.1"/>
    </source>
</evidence>
<sequence length="42" mass="5286">MLYAHKLDLTVIYQDDYKVWWEVSPNHIFDFHYEYGLYLMVE</sequence>
<protein>
    <submittedName>
        <fullName evidence="1">Uncharacterized protein</fullName>
    </submittedName>
</protein>
<accession>A0A8S5TKF6</accession>
<dbReference type="EMBL" id="BK032843">
    <property type="protein sequence ID" value="DAF63782.1"/>
    <property type="molecule type" value="Genomic_DNA"/>
</dbReference>
<organism evidence="1">
    <name type="scientific">Podoviridae sp. ctz6O13</name>
    <dbReference type="NCBI Taxonomy" id="2827757"/>
    <lineage>
        <taxon>Viruses</taxon>
        <taxon>Duplodnaviria</taxon>
        <taxon>Heunggongvirae</taxon>
        <taxon>Uroviricota</taxon>
        <taxon>Caudoviricetes</taxon>
    </lineage>
</organism>
<proteinExistence type="predicted"/>
<reference evidence="1" key="1">
    <citation type="journal article" date="2021" name="Proc. Natl. Acad. Sci. U.S.A.">
        <title>A Catalog of Tens of Thousands of Viruses from Human Metagenomes Reveals Hidden Associations with Chronic Diseases.</title>
        <authorList>
            <person name="Tisza M.J."/>
            <person name="Buck C.B."/>
        </authorList>
    </citation>
    <scope>NUCLEOTIDE SEQUENCE</scope>
    <source>
        <strain evidence="1">Ctz6O13</strain>
    </source>
</reference>